<dbReference type="InterPro" id="IPR057746">
    <property type="entry name" value="CpnT-like_N"/>
</dbReference>
<keyword evidence="2" id="KW-0472">Membrane</keyword>
<feature type="transmembrane region" description="Helical" evidence="2">
    <location>
        <begin position="119"/>
        <end position="145"/>
    </location>
</feature>
<evidence type="ECO:0000256" key="2">
    <source>
        <dbReference type="SAM" id="Phobius"/>
    </source>
</evidence>
<comment type="caution">
    <text evidence="4">The sequence shown here is derived from an EMBL/GenBank/DDBJ whole genome shotgun (WGS) entry which is preliminary data.</text>
</comment>
<evidence type="ECO:0000313" key="5">
    <source>
        <dbReference type="Proteomes" id="UP001596157"/>
    </source>
</evidence>
<dbReference type="Proteomes" id="UP001596157">
    <property type="component" value="Unassembled WGS sequence"/>
</dbReference>
<dbReference type="EMBL" id="JBHSKF010000021">
    <property type="protein sequence ID" value="MFC5291148.1"/>
    <property type="molecule type" value="Genomic_DNA"/>
</dbReference>
<organism evidence="4 5">
    <name type="scientific">Actinokineospora guangxiensis</name>
    <dbReference type="NCBI Taxonomy" id="1490288"/>
    <lineage>
        <taxon>Bacteria</taxon>
        <taxon>Bacillati</taxon>
        <taxon>Actinomycetota</taxon>
        <taxon>Actinomycetes</taxon>
        <taxon>Pseudonocardiales</taxon>
        <taxon>Pseudonocardiaceae</taxon>
        <taxon>Actinokineospora</taxon>
    </lineage>
</organism>
<feature type="compositionally biased region" description="Low complexity" evidence="1">
    <location>
        <begin position="632"/>
        <end position="721"/>
    </location>
</feature>
<feature type="compositionally biased region" description="Pro residues" evidence="1">
    <location>
        <begin position="836"/>
        <end position="847"/>
    </location>
</feature>
<keyword evidence="2" id="KW-0812">Transmembrane</keyword>
<feature type="compositionally biased region" description="Low complexity" evidence="1">
    <location>
        <begin position="548"/>
        <end position="562"/>
    </location>
</feature>
<feature type="region of interest" description="Disordered" evidence="1">
    <location>
        <begin position="339"/>
        <end position="847"/>
    </location>
</feature>
<gene>
    <name evidence="4" type="ORF">ACFPM7_29205</name>
</gene>
<sequence>MADGEGVTGAGSHMTTELPAGLQKFFKVTLGMTWPEGSEGGLKAMSQAWLDFQDSAGLRAGEIEALIPRLNQAMQGVTADALADYLKEVGVGLREVETAAGEFAKMTKTAAADIQKGKIMLIAMAAMVLATVISLIASLFGAFAVPGALAAGRIALGEIWKAIVKKITQLTWQKAAEFAAKLTWTMGKYAAGGAAFMGGLDLSIQGIQIAFDGKDGVSGRDEIDWESIKGSVVGGAIGGAAFGAFHGIGKGIAGIGKNVKPPGWVRGVGQIGYAGGQMGMVAGSNPFVNMATGNDDEIWAGILGGASGYHGSKGMSARVDQAVGNFTKDVAGRFGMKFDTPTLPVDPEKQALLGDNDSSRSTSDGDSVYGDGDSIRSTSDGDSVFNEPLVIPDGPLETSGGYSGGGQPIGVGEGRFGSLFSGGQDGVRTTSDGTSGGTSGDGSPVVTESGGREGGRESGGQRGEGSEQRGTDSRGDSRGTDSRGTDSRGLDSRGTDSRGLDSRGDFDGTASRQGEGGFGQREGQIGSDSRITTDDSTQQHTNPWTANQTPTTVQGGPVPTQLGQGGLGGGMQSAPLGGNSTQSGPQAVQGGQNSQPPTQQSGLQTSTQPSTQIGQPNTQPGQLGTQSGQPNTQPGQLGTQSGQPGTQTGQPAQPGTQSGQPVTQSGQPNTQTGQSGQPGTQSGQPGTPTGQPGAQSGQPLNQSAQPSTQSGQPNSQQSNQSATGGGSKGAPVVTESGPQTTTGTRGQSLLDTPVPELRTPALADTHTSTPQPKPTLSIDTSVATRTTDPVSPLTPTDAQSRPTGPVSPISPVTPFPQTSTQTTPAPFTQTGAQPLPHQPGPLPAGHP</sequence>
<feature type="non-terminal residue" evidence="4">
    <location>
        <position position="847"/>
    </location>
</feature>
<accession>A0ABW0EXT9</accession>
<reference evidence="5" key="1">
    <citation type="journal article" date="2019" name="Int. J. Syst. Evol. Microbiol.">
        <title>The Global Catalogue of Microorganisms (GCM) 10K type strain sequencing project: providing services to taxonomists for standard genome sequencing and annotation.</title>
        <authorList>
            <consortium name="The Broad Institute Genomics Platform"/>
            <consortium name="The Broad Institute Genome Sequencing Center for Infectious Disease"/>
            <person name="Wu L."/>
            <person name="Ma J."/>
        </authorList>
    </citation>
    <scope>NUCLEOTIDE SEQUENCE [LARGE SCALE GENOMIC DNA]</scope>
    <source>
        <strain evidence="5">CCUG 59778</strain>
    </source>
</reference>
<evidence type="ECO:0000256" key="1">
    <source>
        <dbReference type="SAM" id="MobiDB-lite"/>
    </source>
</evidence>
<feature type="domain" description="Outer membrane channel protein CpnT-like N-terminal" evidence="3">
    <location>
        <begin position="30"/>
        <end position="154"/>
    </location>
</feature>
<feature type="compositionally biased region" description="Polar residues" evidence="1">
    <location>
        <begin position="579"/>
        <end position="631"/>
    </location>
</feature>
<keyword evidence="2" id="KW-1133">Transmembrane helix</keyword>
<protein>
    <recommendedName>
        <fullName evidence="3">Outer membrane channel protein CpnT-like N-terminal domain-containing protein</fullName>
    </recommendedName>
</protein>
<feature type="compositionally biased region" description="Polar residues" evidence="1">
    <location>
        <begin position="736"/>
        <end position="750"/>
    </location>
</feature>
<feature type="compositionally biased region" description="Basic and acidic residues" evidence="1">
    <location>
        <begin position="464"/>
        <end position="506"/>
    </location>
</feature>
<keyword evidence="5" id="KW-1185">Reference proteome</keyword>
<feature type="compositionally biased region" description="Low complexity" evidence="1">
    <location>
        <begin position="361"/>
        <end position="372"/>
    </location>
</feature>
<dbReference type="Pfam" id="PF25547">
    <property type="entry name" value="WXG100_2"/>
    <property type="match status" value="1"/>
</dbReference>
<evidence type="ECO:0000259" key="3">
    <source>
        <dbReference type="Pfam" id="PF25547"/>
    </source>
</evidence>
<feature type="compositionally biased region" description="Polar residues" evidence="1">
    <location>
        <begin position="777"/>
        <end position="802"/>
    </location>
</feature>
<feature type="compositionally biased region" description="Gly residues" evidence="1">
    <location>
        <begin position="401"/>
        <end position="415"/>
    </location>
</feature>
<feature type="compositionally biased region" description="Low complexity" evidence="1">
    <location>
        <begin position="810"/>
        <end position="834"/>
    </location>
</feature>
<feature type="compositionally biased region" description="Polar residues" evidence="1">
    <location>
        <begin position="527"/>
        <end position="547"/>
    </location>
</feature>
<evidence type="ECO:0000313" key="4">
    <source>
        <dbReference type="EMBL" id="MFC5291148.1"/>
    </source>
</evidence>
<proteinExistence type="predicted"/>
<name>A0ABW0EXT9_9PSEU</name>